<feature type="region of interest" description="Disordered" evidence="1">
    <location>
        <begin position="521"/>
        <end position="547"/>
    </location>
</feature>
<keyword evidence="3" id="KW-1185">Reference proteome</keyword>
<feature type="compositionally biased region" description="Low complexity" evidence="1">
    <location>
        <begin position="568"/>
        <end position="585"/>
    </location>
</feature>
<proteinExistence type="predicted"/>
<dbReference type="Proteomes" id="UP001648503">
    <property type="component" value="Unassembled WGS sequence"/>
</dbReference>
<organism evidence="2 3">
    <name type="scientific">Batrachochytrium salamandrivorans</name>
    <dbReference type="NCBI Taxonomy" id="1357716"/>
    <lineage>
        <taxon>Eukaryota</taxon>
        <taxon>Fungi</taxon>
        <taxon>Fungi incertae sedis</taxon>
        <taxon>Chytridiomycota</taxon>
        <taxon>Chytridiomycota incertae sedis</taxon>
        <taxon>Chytridiomycetes</taxon>
        <taxon>Rhizophydiales</taxon>
        <taxon>Rhizophydiales incertae sedis</taxon>
        <taxon>Batrachochytrium</taxon>
    </lineage>
</organism>
<protein>
    <recommendedName>
        <fullName evidence="4">Velvet domain-containing protein</fullName>
    </recommendedName>
</protein>
<feature type="compositionally biased region" description="Polar residues" evidence="1">
    <location>
        <begin position="521"/>
        <end position="534"/>
    </location>
</feature>
<feature type="region of interest" description="Disordered" evidence="1">
    <location>
        <begin position="430"/>
        <end position="453"/>
    </location>
</feature>
<dbReference type="EMBL" id="JAFCIX010000110">
    <property type="protein sequence ID" value="KAH6598379.1"/>
    <property type="molecule type" value="Genomic_DNA"/>
</dbReference>
<feature type="region of interest" description="Disordered" evidence="1">
    <location>
        <begin position="1"/>
        <end position="35"/>
    </location>
</feature>
<evidence type="ECO:0000256" key="1">
    <source>
        <dbReference type="SAM" id="MobiDB-lite"/>
    </source>
</evidence>
<feature type="compositionally biased region" description="Polar residues" evidence="1">
    <location>
        <begin position="90"/>
        <end position="101"/>
    </location>
</feature>
<feature type="region of interest" description="Disordered" evidence="1">
    <location>
        <begin position="90"/>
        <end position="136"/>
    </location>
</feature>
<evidence type="ECO:0000313" key="2">
    <source>
        <dbReference type="EMBL" id="KAH6598379.1"/>
    </source>
</evidence>
<reference evidence="2 3" key="1">
    <citation type="submission" date="2021-02" db="EMBL/GenBank/DDBJ databases">
        <title>Variation within the Batrachochytrium salamandrivorans European outbreak.</title>
        <authorList>
            <person name="Kelly M."/>
            <person name="Pasmans F."/>
            <person name="Shea T.P."/>
            <person name="Munoz J.F."/>
            <person name="Carranza S."/>
            <person name="Cuomo C.A."/>
            <person name="Martel A."/>
        </authorList>
    </citation>
    <scope>NUCLEOTIDE SEQUENCE [LARGE SCALE GENOMIC DNA]</scope>
    <source>
        <strain evidence="2 3">AMFP18/2</strain>
    </source>
</reference>
<evidence type="ECO:0008006" key="4">
    <source>
        <dbReference type="Google" id="ProtNLM"/>
    </source>
</evidence>
<feature type="compositionally biased region" description="Polar residues" evidence="1">
    <location>
        <begin position="114"/>
        <end position="126"/>
    </location>
</feature>
<feature type="compositionally biased region" description="Low complexity" evidence="1">
    <location>
        <begin position="613"/>
        <end position="622"/>
    </location>
</feature>
<accession>A0ABQ8FHH3</accession>
<gene>
    <name evidence="2" type="ORF">BASA50_003800</name>
</gene>
<feature type="region of interest" description="Disordered" evidence="1">
    <location>
        <begin position="561"/>
        <end position="627"/>
    </location>
</feature>
<sequence>MGRPEVHRVNGPAPSYGQCRISPPTAGEPLRPDEKQFPVQSWYRPSIASTALPASSPYERQPYHNSDRRVHSGDIQRRLSLGPYLAPSTNATGHGSWNPSTCGLGAGVGHTTRDNTSSTRQLQQVHASRLDSHSHASIQGPQRLYTQQQPPQHTQTLPGIASLIQSVETAAYKPKAVQREHLPNTRKTPPLLLADMTSSPSGPIDQSQQQYQHIIPFQQHKHQQQNQQKGQLQTPLLQISLPLEQHTQKSKGLQHQQQKSRLYDQPLLQQDGICRSTPLSTAYLASGHAATVTAPAASEQMSCIGVGAFGGNRTSGINSGGVNDETAVGLMMLPPTSALSKHDNYGKMQGMTELASPMQGESLERGKSHHRLYSRQLAELPSQPSSPHGSRVALYSSDSFLPLTSNMPPYPDNTSRNKRSAYAHIHRRQFPTQQPPKHPQYQQPPIHHGSLSFTNTAQAPLPQQYRRVEPRSMYSGHAVGSSSAGQSAYSDGYAHYSHSPHHAAAARLEHIVPVRSLPIAAQSTRPSPQPQVISQDYDPSYQHQQPQRNCANYQYSEGGGVSQHYVPTGSNSSHGSYTSSGSSTSMIRRHSKASAHSLDHSPPIGQQCSPKRTPQQQQPLEPTQKRTFMASPYMRSQTVRSSHRLPASSPTLATYSNHSHAPYIPLSRHLQPKSRQMYYYTDESVMGVPVQQSLPHH</sequence>
<evidence type="ECO:0000313" key="3">
    <source>
        <dbReference type="Proteomes" id="UP001648503"/>
    </source>
</evidence>
<comment type="caution">
    <text evidence="2">The sequence shown here is derived from an EMBL/GenBank/DDBJ whole genome shotgun (WGS) entry which is preliminary data.</text>
</comment>
<name>A0ABQ8FHH3_9FUNG</name>